<feature type="compositionally biased region" description="Polar residues" evidence="1">
    <location>
        <begin position="1"/>
        <end position="16"/>
    </location>
</feature>
<dbReference type="PANTHER" id="PTHR47163:SF3">
    <property type="entry name" value="PROTEIN CBG18017"/>
    <property type="match status" value="1"/>
</dbReference>
<dbReference type="GeneID" id="93618971"/>
<dbReference type="OrthoDB" id="10294341at2759"/>
<keyword evidence="3" id="KW-1185">Reference proteome</keyword>
<dbReference type="EMBL" id="CH476741">
    <property type="protein sequence ID" value="EIE87295.1"/>
    <property type="molecule type" value="Genomic_DNA"/>
</dbReference>
<dbReference type="Proteomes" id="UP000009138">
    <property type="component" value="Unassembled WGS sequence"/>
</dbReference>
<organism evidence="2 3">
    <name type="scientific">Rhizopus delemar (strain RA 99-880 / ATCC MYA-4621 / FGSC 9543 / NRRL 43880)</name>
    <name type="common">Mucormycosis agent</name>
    <name type="synonym">Rhizopus arrhizus var. delemar</name>
    <dbReference type="NCBI Taxonomy" id="246409"/>
    <lineage>
        <taxon>Eukaryota</taxon>
        <taxon>Fungi</taxon>
        <taxon>Fungi incertae sedis</taxon>
        <taxon>Mucoromycota</taxon>
        <taxon>Mucoromycotina</taxon>
        <taxon>Mucoromycetes</taxon>
        <taxon>Mucorales</taxon>
        <taxon>Mucorineae</taxon>
        <taxon>Rhizopodaceae</taxon>
        <taxon>Rhizopus</taxon>
    </lineage>
</organism>
<reference evidence="2 3" key="1">
    <citation type="journal article" date="2009" name="PLoS Genet.">
        <title>Genomic analysis of the basal lineage fungus Rhizopus oryzae reveals a whole-genome duplication.</title>
        <authorList>
            <person name="Ma L.-J."/>
            <person name="Ibrahim A.S."/>
            <person name="Skory C."/>
            <person name="Grabherr M.G."/>
            <person name="Burger G."/>
            <person name="Butler M."/>
            <person name="Elias M."/>
            <person name="Idnurm A."/>
            <person name="Lang B.F."/>
            <person name="Sone T."/>
            <person name="Abe A."/>
            <person name="Calvo S.E."/>
            <person name="Corrochano L.M."/>
            <person name="Engels R."/>
            <person name="Fu J."/>
            <person name="Hansberg W."/>
            <person name="Kim J.-M."/>
            <person name="Kodira C.D."/>
            <person name="Koehrsen M.J."/>
            <person name="Liu B."/>
            <person name="Miranda-Saavedra D."/>
            <person name="O'Leary S."/>
            <person name="Ortiz-Castellanos L."/>
            <person name="Poulter R."/>
            <person name="Rodriguez-Romero J."/>
            <person name="Ruiz-Herrera J."/>
            <person name="Shen Y.-Q."/>
            <person name="Zeng Q."/>
            <person name="Galagan J."/>
            <person name="Birren B.W."/>
            <person name="Cuomo C.A."/>
            <person name="Wickes B.L."/>
        </authorList>
    </citation>
    <scope>NUCLEOTIDE SEQUENCE [LARGE SCALE GENOMIC DNA]</scope>
    <source>
        <strain evidence="3">RA 99-880 / ATCC MYA-4621 / FGSC 9543 / NRRL 43880</strain>
    </source>
</reference>
<proteinExistence type="predicted"/>
<dbReference type="PANTHER" id="PTHR47163">
    <property type="entry name" value="DDE_TNP_IS1595 DOMAIN-CONTAINING PROTEIN"/>
    <property type="match status" value="1"/>
</dbReference>
<evidence type="ECO:0000313" key="3">
    <source>
        <dbReference type="Proteomes" id="UP000009138"/>
    </source>
</evidence>
<dbReference type="AlphaFoldDB" id="I1CFR5"/>
<dbReference type="InParanoid" id="I1CFR5"/>
<name>I1CFR5_RHIO9</name>
<dbReference type="RefSeq" id="XP_067522691.1">
    <property type="nucleotide sequence ID" value="XM_067666590.1"/>
</dbReference>
<evidence type="ECO:0008006" key="4">
    <source>
        <dbReference type="Google" id="ProtNLM"/>
    </source>
</evidence>
<gene>
    <name evidence="2" type="ORF">RO3G_12006</name>
</gene>
<protein>
    <recommendedName>
        <fullName evidence="4">ISXO2-like transposase domain-containing protein</fullName>
    </recommendedName>
</protein>
<accession>I1CFR5</accession>
<dbReference type="InterPro" id="IPR053164">
    <property type="entry name" value="IS1016-like_transposase"/>
</dbReference>
<dbReference type="VEuPathDB" id="FungiDB:RO3G_12006"/>
<evidence type="ECO:0000256" key="1">
    <source>
        <dbReference type="SAM" id="MobiDB-lite"/>
    </source>
</evidence>
<feature type="region of interest" description="Disordered" evidence="1">
    <location>
        <begin position="1"/>
        <end position="25"/>
    </location>
</feature>
<feature type="region of interest" description="Disordered" evidence="1">
    <location>
        <begin position="446"/>
        <end position="515"/>
    </location>
</feature>
<sequence length="515" mass="57560">MPRFNSSASVHSNNGATPRRGGRVSGQVVSSYRSYVPPAGDRVLEAQIIVSPERAWETNVCGIDGCRRICTLRNRVDSGRLTYYCAGGLEIDENGATIGHAGRKSRACTYNSVFYNRKCLTNYTLSVMYDYLKDSSITNICNSHGMSRPAVTSLANDLRLMMLSDYNAHNRQEEHKLGSNVRCHHIQIDESKFGKRKNHRGHRVEGIWVFGMVECLVPVNEADRFYTYTDHRTGEQELRPREERDEHTGEILDNTSAYNDGNFFFARHQVVNHSLDFATVDQVQGNQGSFSGLPISGKIHTNMIESMWAPLKAFIKPRNRTKENCYKRILEYLWRSENAGSVKQCFERMIREVAMDSNTAQQSAETENWFTRGVDGNSPSVSARIAARDARRFEAWVERRRARDARELLEEEAILSDNDSIIGGPDGEVMQDHILEARSSLGQSGIQGSIAADNGEAGVPSPAAIRSIGRPRSERRSVGRPRAVAPSVSNHPGSGRRSVGRPRAGNRSVGRPRRG</sequence>
<evidence type="ECO:0000313" key="2">
    <source>
        <dbReference type="EMBL" id="EIE87295.1"/>
    </source>
</evidence>
<feature type="compositionally biased region" description="Low complexity" evidence="1">
    <location>
        <begin position="492"/>
        <end position="505"/>
    </location>
</feature>